<protein>
    <submittedName>
        <fullName evidence="1">Uncharacterized protein</fullName>
    </submittedName>
</protein>
<dbReference type="GeneID" id="20815236"/>
<accession>W4FXB2</accession>
<sequence length="108" mass="12424">MPSTPSEVDVTPGISEFTPDHKSIRFETMTRNVWLRPLRETQIHKNYKKLLAFYADCQDFMRSGVVTEVRYVVGSENDPDIDTPGKNTKAEANAMVVYCVYMYLSYAF</sequence>
<evidence type="ECO:0000313" key="1">
    <source>
        <dbReference type="EMBL" id="ETV71571.1"/>
    </source>
</evidence>
<dbReference type="AlphaFoldDB" id="W4FXB2"/>
<dbReference type="VEuPathDB" id="FungiDB:H257_13240"/>
<gene>
    <name evidence="1" type="ORF">H257_13240</name>
</gene>
<name>W4FXB2_APHAT</name>
<reference evidence="1" key="1">
    <citation type="submission" date="2013-12" db="EMBL/GenBank/DDBJ databases">
        <title>The Genome Sequence of Aphanomyces astaci APO3.</title>
        <authorList>
            <consortium name="The Broad Institute Genomics Platform"/>
            <person name="Russ C."/>
            <person name="Tyler B."/>
            <person name="van West P."/>
            <person name="Dieguez-Uribeondo J."/>
            <person name="Young S.K."/>
            <person name="Zeng Q."/>
            <person name="Gargeya S."/>
            <person name="Fitzgerald M."/>
            <person name="Abouelleil A."/>
            <person name="Alvarado L."/>
            <person name="Chapman S.B."/>
            <person name="Gainer-Dewar J."/>
            <person name="Goldberg J."/>
            <person name="Griggs A."/>
            <person name="Gujja S."/>
            <person name="Hansen M."/>
            <person name="Howarth C."/>
            <person name="Imamovic A."/>
            <person name="Ireland A."/>
            <person name="Larimer J."/>
            <person name="McCowan C."/>
            <person name="Murphy C."/>
            <person name="Pearson M."/>
            <person name="Poon T.W."/>
            <person name="Priest M."/>
            <person name="Roberts A."/>
            <person name="Saif S."/>
            <person name="Shea T."/>
            <person name="Sykes S."/>
            <person name="Wortman J."/>
            <person name="Nusbaum C."/>
            <person name="Birren B."/>
        </authorList>
    </citation>
    <scope>NUCLEOTIDE SEQUENCE [LARGE SCALE GENOMIC DNA]</scope>
    <source>
        <strain evidence="1">APO3</strain>
    </source>
</reference>
<proteinExistence type="predicted"/>
<dbReference type="RefSeq" id="XP_009839004.1">
    <property type="nucleotide sequence ID" value="XM_009840702.1"/>
</dbReference>
<organism evidence="1">
    <name type="scientific">Aphanomyces astaci</name>
    <name type="common">Crayfish plague agent</name>
    <dbReference type="NCBI Taxonomy" id="112090"/>
    <lineage>
        <taxon>Eukaryota</taxon>
        <taxon>Sar</taxon>
        <taxon>Stramenopiles</taxon>
        <taxon>Oomycota</taxon>
        <taxon>Saprolegniomycetes</taxon>
        <taxon>Saprolegniales</taxon>
        <taxon>Verrucalvaceae</taxon>
        <taxon>Aphanomyces</taxon>
    </lineage>
</organism>
<dbReference type="EMBL" id="KI913159">
    <property type="protein sequence ID" value="ETV71571.1"/>
    <property type="molecule type" value="Genomic_DNA"/>
</dbReference>